<accession>A0A8T2BI00</accession>
<protein>
    <submittedName>
        <fullName evidence="7">Transcription factor MADS-box superfamily</fullName>
    </submittedName>
</protein>
<dbReference type="InterPro" id="IPR050142">
    <property type="entry name" value="MADS-box/MEF2_TF"/>
</dbReference>
<sequence length="278" mass="31827">MKRKMKLAFIENGKSRKTTFTKRKKGMMKKLEELVTLCGVKACAVVYSPYNSIPEAWPSREGVEDVVSKFMELSMMDRTKKMVDQETFTRQRIAKAKEQLQKLRDENRNSHIRDLMFGCLKGETDVYHLDGNDLQDLSLLIDKYLDGLTHRIEIFTENGESSSSLPLPIVADAAAQIGFDGRMIQYQNQNHQKPVQFQYQALFDFYDQLPKKIHDFNMDMNINSNQSMILDLNQNLTDGEDEGIPCMDSNNYQPEIDCLATITTATTDVCAPNITNNL</sequence>
<dbReference type="GO" id="GO:0000987">
    <property type="term" value="F:cis-regulatory region sequence-specific DNA binding"/>
    <property type="evidence" value="ECO:0007669"/>
    <property type="project" value="InterPro"/>
</dbReference>
<keyword evidence="8" id="KW-1185">Reference proteome</keyword>
<evidence type="ECO:0000256" key="1">
    <source>
        <dbReference type="ARBA" id="ARBA00023015"/>
    </source>
</evidence>
<dbReference type="InterPro" id="IPR002100">
    <property type="entry name" value="TF_MADSbox"/>
</dbReference>
<evidence type="ECO:0000256" key="4">
    <source>
        <dbReference type="ARBA" id="ARBA00023242"/>
    </source>
</evidence>
<dbReference type="GO" id="GO:0000981">
    <property type="term" value="F:DNA-binding transcription factor activity, RNA polymerase II-specific"/>
    <property type="evidence" value="ECO:0007669"/>
    <property type="project" value="InterPro"/>
</dbReference>
<evidence type="ECO:0000313" key="8">
    <source>
        <dbReference type="Proteomes" id="UP000694240"/>
    </source>
</evidence>
<evidence type="ECO:0000259" key="6">
    <source>
        <dbReference type="PROSITE" id="PS50066"/>
    </source>
</evidence>
<dbReference type="InterPro" id="IPR033897">
    <property type="entry name" value="SRF-like_MADS-box"/>
</dbReference>
<organism evidence="7 8">
    <name type="scientific">Arabidopsis thaliana x Arabidopsis arenosa</name>
    <dbReference type="NCBI Taxonomy" id="1240361"/>
    <lineage>
        <taxon>Eukaryota</taxon>
        <taxon>Viridiplantae</taxon>
        <taxon>Streptophyta</taxon>
        <taxon>Embryophyta</taxon>
        <taxon>Tracheophyta</taxon>
        <taxon>Spermatophyta</taxon>
        <taxon>Magnoliopsida</taxon>
        <taxon>eudicotyledons</taxon>
        <taxon>Gunneridae</taxon>
        <taxon>Pentapetalae</taxon>
        <taxon>rosids</taxon>
        <taxon>malvids</taxon>
        <taxon>Brassicales</taxon>
        <taxon>Brassicaceae</taxon>
        <taxon>Camelineae</taxon>
        <taxon>Arabidopsis</taxon>
    </lineage>
</organism>
<evidence type="ECO:0000256" key="5">
    <source>
        <dbReference type="SAM" id="Coils"/>
    </source>
</evidence>
<evidence type="ECO:0000313" key="7">
    <source>
        <dbReference type="EMBL" id="KAG7585839.1"/>
    </source>
</evidence>
<name>A0A8T2BI00_9BRAS</name>
<keyword evidence="4" id="KW-0539">Nucleus</keyword>
<comment type="caution">
    <text evidence="7">The sequence shown here is derived from an EMBL/GenBank/DDBJ whole genome shotgun (WGS) entry which is preliminary data.</text>
</comment>
<keyword evidence="5" id="KW-0175">Coiled coil</keyword>
<dbReference type="CDD" id="cd00266">
    <property type="entry name" value="MADS_SRF_like"/>
    <property type="match status" value="1"/>
</dbReference>
<keyword evidence="1" id="KW-0805">Transcription regulation</keyword>
<keyword evidence="3" id="KW-0804">Transcription</keyword>
<dbReference type="FunFam" id="3.40.1810.10:FF:000024">
    <property type="entry name" value="Agamous-like MADS-box protein AGL80"/>
    <property type="match status" value="1"/>
</dbReference>
<dbReference type="PANTHER" id="PTHR48019">
    <property type="entry name" value="SERUM RESPONSE FACTOR HOMOLOG"/>
    <property type="match status" value="1"/>
</dbReference>
<dbReference type="Proteomes" id="UP000694240">
    <property type="component" value="Chromosome 7"/>
</dbReference>
<evidence type="ECO:0000256" key="2">
    <source>
        <dbReference type="ARBA" id="ARBA00023125"/>
    </source>
</evidence>
<feature type="coiled-coil region" evidence="5">
    <location>
        <begin position="86"/>
        <end position="113"/>
    </location>
</feature>
<proteinExistence type="predicted"/>
<keyword evidence="2" id="KW-0238">DNA-binding</keyword>
<dbReference type="AlphaFoldDB" id="A0A8T2BI00"/>
<dbReference type="GO" id="GO:0045944">
    <property type="term" value="P:positive regulation of transcription by RNA polymerase II"/>
    <property type="evidence" value="ECO:0007669"/>
    <property type="project" value="InterPro"/>
</dbReference>
<dbReference type="SMART" id="SM00432">
    <property type="entry name" value="MADS"/>
    <property type="match status" value="1"/>
</dbReference>
<dbReference type="EMBL" id="JAEFBK010000007">
    <property type="protein sequence ID" value="KAG7585839.1"/>
    <property type="molecule type" value="Genomic_DNA"/>
</dbReference>
<dbReference type="GO" id="GO:0046983">
    <property type="term" value="F:protein dimerization activity"/>
    <property type="evidence" value="ECO:0007669"/>
    <property type="project" value="InterPro"/>
</dbReference>
<dbReference type="PROSITE" id="PS50066">
    <property type="entry name" value="MADS_BOX_2"/>
    <property type="match status" value="1"/>
</dbReference>
<dbReference type="Pfam" id="PF00319">
    <property type="entry name" value="SRF-TF"/>
    <property type="match status" value="1"/>
</dbReference>
<gene>
    <name evidence="7" type="ORF">ISN45_Aa02g011880</name>
</gene>
<evidence type="ECO:0000256" key="3">
    <source>
        <dbReference type="ARBA" id="ARBA00023163"/>
    </source>
</evidence>
<reference evidence="7 8" key="1">
    <citation type="submission" date="2020-12" db="EMBL/GenBank/DDBJ databases">
        <title>Concerted genomic and epigenomic changes stabilize Arabidopsis allopolyploids.</title>
        <authorList>
            <person name="Chen Z."/>
        </authorList>
    </citation>
    <scope>NUCLEOTIDE SEQUENCE [LARGE SCALE GENOMIC DNA]</scope>
    <source>
        <strain evidence="7">Allo738</strain>
        <tissue evidence="7">Leaf</tissue>
    </source>
</reference>
<feature type="domain" description="MADS-box" evidence="6">
    <location>
        <begin position="1"/>
        <end position="55"/>
    </location>
</feature>